<dbReference type="PANTHER" id="PTHR34883">
    <property type="entry name" value="SERINE-RICH PROTEIN, PUTATIVE-RELATED-RELATED"/>
    <property type="match status" value="1"/>
</dbReference>
<dbReference type="SUPFAM" id="SSF49503">
    <property type="entry name" value="Cupredoxins"/>
    <property type="match status" value="1"/>
</dbReference>
<sequence>MLFTAASLLAVASAVSAQQVIKVGATMNDQGGIFQFIPPTINAKNGTVVSFQFTGAPGNHTVTQSTFQDPCNPTPGGFDSGWVFIPDASALTETPMFNLTITDDTKPIWFFCKQLAPSPHCPVGMVGAINPPTSGNTFEAFQKNAESFQGASGQGQGGLVGIGASASAGVGPVPASVQLFSGVPVGTGSGSAGASNTGASGSPSQTAGTTTGGAANSPPASTPTSPATGNTPAPSPSGGGALAIAGNTAYVALAAAFGFILA</sequence>
<reference evidence="3 4" key="1">
    <citation type="journal article" date="2018" name="Evol. Lett.">
        <title>Horizontal gene cluster transfer increased hallucinogenic mushroom diversity.</title>
        <authorList>
            <person name="Reynolds H.T."/>
            <person name="Vijayakumar V."/>
            <person name="Gluck-Thaler E."/>
            <person name="Korotkin H.B."/>
            <person name="Matheny P.B."/>
            <person name="Slot J.C."/>
        </authorList>
    </citation>
    <scope>NUCLEOTIDE SEQUENCE [LARGE SCALE GENOMIC DNA]</scope>
    <source>
        <strain evidence="3 4">2629</strain>
    </source>
</reference>
<evidence type="ECO:0008006" key="5">
    <source>
        <dbReference type="Google" id="ProtNLM"/>
    </source>
</evidence>
<dbReference type="STRING" id="181874.A0A409YT28"/>
<evidence type="ECO:0000256" key="1">
    <source>
        <dbReference type="SAM" id="MobiDB-lite"/>
    </source>
</evidence>
<keyword evidence="4" id="KW-1185">Reference proteome</keyword>
<dbReference type="Proteomes" id="UP000284842">
    <property type="component" value="Unassembled WGS sequence"/>
</dbReference>
<comment type="caution">
    <text evidence="3">The sequence shown here is derived from an EMBL/GenBank/DDBJ whole genome shotgun (WGS) entry which is preliminary data.</text>
</comment>
<evidence type="ECO:0000313" key="4">
    <source>
        <dbReference type="Proteomes" id="UP000284842"/>
    </source>
</evidence>
<keyword evidence="2" id="KW-0732">Signal</keyword>
<dbReference type="AlphaFoldDB" id="A0A409YT28"/>
<dbReference type="InterPro" id="IPR052953">
    <property type="entry name" value="Ser-rich/MCO-related"/>
</dbReference>
<feature type="chain" id="PRO_5019402994" description="Blue (type 1) copper domain-containing protein" evidence="2">
    <location>
        <begin position="18"/>
        <end position="262"/>
    </location>
</feature>
<protein>
    <recommendedName>
        <fullName evidence="5">Blue (type 1) copper domain-containing protein</fullName>
    </recommendedName>
</protein>
<dbReference type="OrthoDB" id="2331100at2759"/>
<dbReference type="PANTHER" id="PTHR34883:SF15">
    <property type="entry name" value="EXTRACELLULAR SERINE-RICH PROTEIN"/>
    <property type="match status" value="1"/>
</dbReference>
<dbReference type="CDD" id="cd00920">
    <property type="entry name" value="Cupredoxin"/>
    <property type="match status" value="1"/>
</dbReference>
<dbReference type="InParanoid" id="A0A409YT28"/>
<feature type="compositionally biased region" description="Low complexity" evidence="1">
    <location>
        <begin position="192"/>
        <end position="232"/>
    </location>
</feature>
<evidence type="ECO:0000313" key="3">
    <source>
        <dbReference type="EMBL" id="PPR06177.1"/>
    </source>
</evidence>
<proteinExistence type="predicted"/>
<dbReference type="EMBL" id="NHTK01000697">
    <property type="protein sequence ID" value="PPR06177.1"/>
    <property type="molecule type" value="Genomic_DNA"/>
</dbReference>
<dbReference type="Gene3D" id="2.60.40.420">
    <property type="entry name" value="Cupredoxins - blue copper proteins"/>
    <property type="match status" value="1"/>
</dbReference>
<accession>A0A409YT28</accession>
<evidence type="ECO:0000256" key="2">
    <source>
        <dbReference type="SAM" id="SignalP"/>
    </source>
</evidence>
<gene>
    <name evidence="3" type="ORF">CVT24_000719</name>
</gene>
<feature type="signal peptide" evidence="2">
    <location>
        <begin position="1"/>
        <end position="17"/>
    </location>
</feature>
<name>A0A409YT28_9AGAR</name>
<organism evidence="3 4">
    <name type="scientific">Panaeolus cyanescens</name>
    <dbReference type="NCBI Taxonomy" id="181874"/>
    <lineage>
        <taxon>Eukaryota</taxon>
        <taxon>Fungi</taxon>
        <taxon>Dikarya</taxon>
        <taxon>Basidiomycota</taxon>
        <taxon>Agaricomycotina</taxon>
        <taxon>Agaricomycetes</taxon>
        <taxon>Agaricomycetidae</taxon>
        <taxon>Agaricales</taxon>
        <taxon>Agaricineae</taxon>
        <taxon>Galeropsidaceae</taxon>
        <taxon>Panaeolus</taxon>
    </lineage>
</organism>
<dbReference type="InterPro" id="IPR008972">
    <property type="entry name" value="Cupredoxin"/>
</dbReference>
<feature type="region of interest" description="Disordered" evidence="1">
    <location>
        <begin position="188"/>
        <end position="236"/>
    </location>
</feature>